<organism evidence="2 3">
    <name type="scientific">Phocaeicola barnesiae</name>
    <dbReference type="NCBI Taxonomy" id="376804"/>
    <lineage>
        <taxon>Bacteria</taxon>
        <taxon>Pseudomonadati</taxon>
        <taxon>Bacteroidota</taxon>
        <taxon>Bacteroidia</taxon>
        <taxon>Bacteroidales</taxon>
        <taxon>Bacteroidaceae</taxon>
        <taxon>Phocaeicola</taxon>
    </lineage>
</organism>
<evidence type="ECO:0000313" key="2">
    <source>
        <dbReference type="EMBL" id="MCR8875010.1"/>
    </source>
</evidence>
<feature type="transmembrane region" description="Helical" evidence="1">
    <location>
        <begin position="71"/>
        <end position="104"/>
    </location>
</feature>
<keyword evidence="1" id="KW-1133">Transmembrane helix</keyword>
<feature type="transmembrane region" description="Helical" evidence="1">
    <location>
        <begin position="116"/>
        <end position="143"/>
    </location>
</feature>
<evidence type="ECO:0000256" key="1">
    <source>
        <dbReference type="SAM" id="Phobius"/>
    </source>
</evidence>
<feature type="transmembrane region" description="Helical" evidence="1">
    <location>
        <begin position="205"/>
        <end position="223"/>
    </location>
</feature>
<dbReference type="AlphaFoldDB" id="A0AAW5NAV7"/>
<feature type="transmembrane region" description="Helical" evidence="1">
    <location>
        <begin position="155"/>
        <end position="175"/>
    </location>
</feature>
<dbReference type="RefSeq" id="WP_235300747.1">
    <property type="nucleotide sequence ID" value="NZ_JADYTI010000011.1"/>
</dbReference>
<gene>
    <name evidence="2" type="ORF">NW209_13485</name>
</gene>
<protein>
    <recommendedName>
        <fullName evidence="4">Transmembrane protein</fullName>
    </recommendedName>
</protein>
<name>A0AAW5NAV7_9BACT</name>
<feature type="transmembrane region" description="Helical" evidence="1">
    <location>
        <begin position="235"/>
        <end position="254"/>
    </location>
</feature>
<keyword evidence="3" id="KW-1185">Reference proteome</keyword>
<sequence length="311" mass="35264">MSVKNRFQYQVATGRLTLPVAILLSLVFCGISFQGWESLGAWFMCACVTYLIIELNTTFALIRTRTSLPSAFFLVCFSVCPFLHTFGAGTFLPLLFIGMLFSLFRSFESPSASTTIYHAFCCVGIIGIIVPQTLYLTPVLYLLMIQLRSLNPRTFFAGVLGLLTPYWLGSCYLLYKGNWLETAQEFRQQLIPVIPDYNLLGWDQYLSLGILLVITLLCTAQSLTQTYQDKVQTRILLRTLMALEIIVIAFILLLPASFNGLFPMLLICASIFFGHFFALVFNRFTQISLWVILALLGIMTLFNVWTHFYTI</sequence>
<feature type="transmembrane region" description="Helical" evidence="1">
    <location>
        <begin position="287"/>
        <end position="308"/>
    </location>
</feature>
<feature type="transmembrane region" description="Helical" evidence="1">
    <location>
        <begin position="260"/>
        <end position="280"/>
    </location>
</feature>
<evidence type="ECO:0008006" key="4">
    <source>
        <dbReference type="Google" id="ProtNLM"/>
    </source>
</evidence>
<accession>A0AAW5NAV7</accession>
<keyword evidence="1" id="KW-0812">Transmembrane</keyword>
<dbReference type="Proteomes" id="UP001204579">
    <property type="component" value="Unassembled WGS sequence"/>
</dbReference>
<dbReference type="EMBL" id="JANRHJ010000017">
    <property type="protein sequence ID" value="MCR8875010.1"/>
    <property type="molecule type" value="Genomic_DNA"/>
</dbReference>
<comment type="caution">
    <text evidence="2">The sequence shown here is derived from an EMBL/GenBank/DDBJ whole genome shotgun (WGS) entry which is preliminary data.</text>
</comment>
<reference evidence="2 3" key="1">
    <citation type="submission" date="2022-08" db="EMBL/GenBank/DDBJ databases">
        <authorList>
            <person name="Zeman M."/>
            <person name="Kubasova T."/>
        </authorList>
    </citation>
    <scope>NUCLEOTIDE SEQUENCE [LARGE SCALE GENOMIC DNA]</scope>
    <source>
        <strain evidence="2 3">ET62</strain>
    </source>
</reference>
<feature type="transmembrane region" description="Helical" evidence="1">
    <location>
        <begin position="12"/>
        <end position="33"/>
    </location>
</feature>
<feature type="transmembrane region" description="Helical" evidence="1">
    <location>
        <begin position="39"/>
        <end position="59"/>
    </location>
</feature>
<proteinExistence type="predicted"/>
<keyword evidence="1" id="KW-0472">Membrane</keyword>
<evidence type="ECO:0000313" key="3">
    <source>
        <dbReference type="Proteomes" id="UP001204579"/>
    </source>
</evidence>